<dbReference type="PROSITE" id="PS51257">
    <property type="entry name" value="PROKAR_LIPOPROTEIN"/>
    <property type="match status" value="1"/>
</dbReference>
<organism evidence="5">
    <name type="scientific">freshwater metagenome</name>
    <dbReference type="NCBI Taxonomy" id="449393"/>
    <lineage>
        <taxon>unclassified sequences</taxon>
        <taxon>metagenomes</taxon>
        <taxon>ecological metagenomes</taxon>
    </lineage>
</organism>
<evidence type="ECO:0000256" key="1">
    <source>
        <dbReference type="ARBA" id="ARBA00008725"/>
    </source>
</evidence>
<dbReference type="Pfam" id="PF12849">
    <property type="entry name" value="PBP_like_2"/>
    <property type="match status" value="1"/>
</dbReference>
<protein>
    <submittedName>
        <fullName evidence="5">Unannotated protein</fullName>
    </submittedName>
</protein>
<dbReference type="GO" id="GO:0042301">
    <property type="term" value="F:phosphate ion binding"/>
    <property type="evidence" value="ECO:0007669"/>
    <property type="project" value="InterPro"/>
</dbReference>
<evidence type="ECO:0000313" key="5">
    <source>
        <dbReference type="EMBL" id="CAB4943062.1"/>
    </source>
</evidence>
<accession>A0A6J7JLS9</accession>
<dbReference type="AlphaFoldDB" id="A0A6J7JLS9"/>
<feature type="domain" description="PBP" evidence="4">
    <location>
        <begin position="41"/>
        <end position="335"/>
    </location>
</feature>
<dbReference type="PANTHER" id="PTHR42996">
    <property type="entry name" value="PHOSPHATE-BINDING PROTEIN PSTS"/>
    <property type="match status" value="1"/>
</dbReference>
<evidence type="ECO:0000259" key="4">
    <source>
        <dbReference type="Pfam" id="PF12849"/>
    </source>
</evidence>
<dbReference type="PANTHER" id="PTHR42996:SF1">
    <property type="entry name" value="PHOSPHATE-BINDING PROTEIN PSTS"/>
    <property type="match status" value="1"/>
</dbReference>
<proteinExistence type="inferred from homology"/>
<dbReference type="InterPro" id="IPR050962">
    <property type="entry name" value="Phosphate-bind_PstS"/>
</dbReference>
<dbReference type="GO" id="GO:0043190">
    <property type="term" value="C:ATP-binding cassette (ABC) transporter complex"/>
    <property type="evidence" value="ECO:0007669"/>
    <property type="project" value="InterPro"/>
</dbReference>
<dbReference type="PIRSF" id="PIRSF002756">
    <property type="entry name" value="PstS"/>
    <property type="match status" value="1"/>
</dbReference>
<dbReference type="CDD" id="cd13565">
    <property type="entry name" value="PBP2_PstS"/>
    <property type="match status" value="1"/>
</dbReference>
<name>A0A6J7JLS9_9ZZZZ</name>
<keyword evidence="3" id="KW-0592">Phosphate transport</keyword>
<keyword evidence="2" id="KW-0813">Transport</keyword>
<reference evidence="5" key="1">
    <citation type="submission" date="2020-05" db="EMBL/GenBank/DDBJ databases">
        <authorList>
            <person name="Chiriac C."/>
            <person name="Salcher M."/>
            <person name="Ghai R."/>
            <person name="Kavagutti S V."/>
        </authorList>
    </citation>
    <scope>NUCLEOTIDE SEQUENCE</scope>
</reference>
<evidence type="ECO:0000256" key="2">
    <source>
        <dbReference type="ARBA" id="ARBA00022448"/>
    </source>
</evidence>
<dbReference type="Gene3D" id="3.40.190.10">
    <property type="entry name" value="Periplasmic binding protein-like II"/>
    <property type="match status" value="2"/>
</dbReference>
<dbReference type="InterPro" id="IPR024370">
    <property type="entry name" value="PBP_domain"/>
</dbReference>
<comment type="similarity">
    <text evidence="1">Belongs to the PstS family.</text>
</comment>
<dbReference type="EMBL" id="CAFBNF010000094">
    <property type="protein sequence ID" value="CAB4943062.1"/>
    <property type="molecule type" value="Genomic_DNA"/>
</dbReference>
<dbReference type="NCBIfam" id="TIGR00975">
    <property type="entry name" value="3a0107s03"/>
    <property type="match status" value="1"/>
</dbReference>
<sequence>MLNTRSARVALALAAGTLTLAACGSSGGGGSSTSASGGPTNCATGSLKASGSSAQKNAITEWINTYQTDCPGSTIEYTANGSGAGITDFTNAQTDFAGSDSALKEEEQPAADKRCATGTALNIPMVGGAIALAYNLAGVDKLILNAEVTAGIFANAITTWDDPKIAALNPGVTLPSASIAQFHRSDSSGTTGNFTKWLVAAAGTAWTFDTGKEWKAPGGQGSKGSDQVLASVKSTPNSIGYVELSFVQDVAGIGAAWIDNGSGPVEPSSGNAALTIASAQVTGTGNNLSLKIDYATQAANSYPAVLVTYEITCEKGLAAGQAALVKSFLTYTSSDAAQGELSAFGYVPITGDLLTKVRTAVASIS</sequence>
<dbReference type="InterPro" id="IPR005673">
    <property type="entry name" value="ABC_phos-bd_PstS"/>
</dbReference>
<evidence type="ECO:0000256" key="3">
    <source>
        <dbReference type="ARBA" id="ARBA00022592"/>
    </source>
</evidence>
<dbReference type="SUPFAM" id="SSF53850">
    <property type="entry name" value="Periplasmic binding protein-like II"/>
    <property type="match status" value="1"/>
</dbReference>
<gene>
    <name evidence="5" type="ORF">UFOPK3773_00969</name>
</gene>
<dbReference type="GO" id="GO:0035435">
    <property type="term" value="P:phosphate ion transmembrane transport"/>
    <property type="evidence" value="ECO:0007669"/>
    <property type="project" value="InterPro"/>
</dbReference>